<dbReference type="EMBL" id="JAPWTK010000003">
    <property type="protein sequence ID" value="KAJ8962152.1"/>
    <property type="molecule type" value="Genomic_DNA"/>
</dbReference>
<comment type="caution">
    <text evidence="1">The sequence shown here is derived from an EMBL/GenBank/DDBJ whole genome shotgun (WGS) entry which is preliminary data.</text>
</comment>
<proteinExistence type="predicted"/>
<protein>
    <submittedName>
        <fullName evidence="1">Uncharacterized protein</fullName>
    </submittedName>
</protein>
<reference evidence="1" key="1">
    <citation type="journal article" date="2023" name="Insect Mol. Biol.">
        <title>Genome sequencing provides insights into the evolution of gene families encoding plant cell wall-degrading enzymes in longhorned beetles.</title>
        <authorList>
            <person name="Shin N.R."/>
            <person name="Okamura Y."/>
            <person name="Kirsch R."/>
            <person name="Pauchet Y."/>
        </authorList>
    </citation>
    <scope>NUCLEOTIDE SEQUENCE</scope>
    <source>
        <strain evidence="1">AMC_N1</strain>
    </source>
</reference>
<organism evidence="1 2">
    <name type="scientific">Aromia moschata</name>
    <dbReference type="NCBI Taxonomy" id="1265417"/>
    <lineage>
        <taxon>Eukaryota</taxon>
        <taxon>Metazoa</taxon>
        <taxon>Ecdysozoa</taxon>
        <taxon>Arthropoda</taxon>
        <taxon>Hexapoda</taxon>
        <taxon>Insecta</taxon>
        <taxon>Pterygota</taxon>
        <taxon>Neoptera</taxon>
        <taxon>Endopterygota</taxon>
        <taxon>Coleoptera</taxon>
        <taxon>Polyphaga</taxon>
        <taxon>Cucujiformia</taxon>
        <taxon>Chrysomeloidea</taxon>
        <taxon>Cerambycidae</taxon>
        <taxon>Cerambycinae</taxon>
        <taxon>Callichromatini</taxon>
        <taxon>Aromia</taxon>
    </lineage>
</organism>
<dbReference type="AlphaFoldDB" id="A0AAV8ZFK8"/>
<gene>
    <name evidence="1" type="ORF">NQ318_018109</name>
</gene>
<evidence type="ECO:0000313" key="1">
    <source>
        <dbReference type="EMBL" id="KAJ8962152.1"/>
    </source>
</evidence>
<keyword evidence="2" id="KW-1185">Reference proteome</keyword>
<name>A0AAV8ZFK8_9CUCU</name>
<sequence>MKTRNEYLSVQKLGGIGGKINYFYSPSLQINLQRRRPSLSRVPSTLPSPTTHCKVVESSAAQYPLSCWRRKRLVNCFKRLVKYACISCLCIRTPPTVPAETLTTSTKLKLLNIDAAAEFLLEYNGPRIPPSSSIRQTVIAQTKDKIEMVDSVVDALKKFNSIGKSS</sequence>
<evidence type="ECO:0000313" key="2">
    <source>
        <dbReference type="Proteomes" id="UP001162162"/>
    </source>
</evidence>
<accession>A0AAV8ZFK8</accession>
<dbReference type="Proteomes" id="UP001162162">
    <property type="component" value="Unassembled WGS sequence"/>
</dbReference>